<proteinExistence type="inferred from homology"/>
<organism evidence="10 11">
    <name type="scientific">Solitalea canadensis (strain ATCC 29591 / DSM 3403 / JCM 21819 / LMG 8368 / NBRC 15130 / NCIMB 12057 / USAM 9D)</name>
    <name type="common">Flexibacter canadensis</name>
    <dbReference type="NCBI Taxonomy" id="929556"/>
    <lineage>
        <taxon>Bacteria</taxon>
        <taxon>Pseudomonadati</taxon>
        <taxon>Bacteroidota</taxon>
        <taxon>Sphingobacteriia</taxon>
        <taxon>Sphingobacteriales</taxon>
        <taxon>Sphingobacteriaceae</taxon>
        <taxon>Solitalea</taxon>
    </lineage>
</organism>
<comment type="similarity">
    <text evidence="8">Belongs to the glycosyltransferase group 1 family.</text>
</comment>
<evidence type="ECO:0000256" key="6">
    <source>
        <dbReference type="ARBA" id="ARBA00049183"/>
    </source>
</evidence>
<keyword evidence="11" id="KW-1185">Reference proteome</keyword>
<evidence type="ECO:0000256" key="2">
    <source>
        <dbReference type="ARBA" id="ARBA00012621"/>
    </source>
</evidence>
<dbReference type="GO" id="GO:0043842">
    <property type="term" value="F:Kdo transferase activity"/>
    <property type="evidence" value="ECO:0007669"/>
    <property type="project" value="UniProtKB-EC"/>
</dbReference>
<dbReference type="EC" id="2.4.99.12" evidence="2 8"/>
<dbReference type="GO" id="GO:0009244">
    <property type="term" value="P:lipopolysaccharide core region biosynthetic process"/>
    <property type="evidence" value="ECO:0007669"/>
    <property type="project" value="UniProtKB-UniRule"/>
</dbReference>
<dbReference type="SUPFAM" id="SSF53756">
    <property type="entry name" value="UDP-Glycosyltransferase/glycogen phosphorylase"/>
    <property type="match status" value="1"/>
</dbReference>
<evidence type="ECO:0000313" key="11">
    <source>
        <dbReference type="Proteomes" id="UP000007590"/>
    </source>
</evidence>
<feature type="domain" description="3-deoxy-D-manno-octulosonic-acid transferase N-terminal" evidence="9">
    <location>
        <begin position="41"/>
        <end position="207"/>
    </location>
</feature>
<comment type="subcellular location">
    <subcellularLocation>
        <location evidence="8">Cell membrane</location>
    </subcellularLocation>
</comment>
<name>H8KND4_SOLCM</name>
<dbReference type="AlphaFoldDB" id="H8KND4"/>
<reference evidence="10" key="1">
    <citation type="submission" date="2012-02" db="EMBL/GenBank/DDBJ databases">
        <title>The complete genome of Solitalea canadensis DSM 3403.</title>
        <authorList>
            <consortium name="US DOE Joint Genome Institute (JGI-PGF)"/>
            <person name="Lucas S."/>
            <person name="Copeland A."/>
            <person name="Lapidus A."/>
            <person name="Glavina del Rio T."/>
            <person name="Dalin E."/>
            <person name="Tice H."/>
            <person name="Bruce D."/>
            <person name="Goodwin L."/>
            <person name="Pitluck S."/>
            <person name="Peters L."/>
            <person name="Ovchinnikova G."/>
            <person name="Lu M."/>
            <person name="Kyrpides N."/>
            <person name="Mavromatis K."/>
            <person name="Ivanova N."/>
            <person name="Brettin T."/>
            <person name="Detter J.C."/>
            <person name="Han C."/>
            <person name="Larimer F."/>
            <person name="Land M."/>
            <person name="Hauser L."/>
            <person name="Markowitz V."/>
            <person name="Cheng J.-F."/>
            <person name="Hugenholtz P."/>
            <person name="Woyke T."/>
            <person name="Wu D."/>
            <person name="Spring S."/>
            <person name="Schroeder M."/>
            <person name="Kopitz M."/>
            <person name="Brambilla E."/>
            <person name="Klenk H.-P."/>
            <person name="Eisen J.A."/>
        </authorList>
    </citation>
    <scope>NUCLEOTIDE SEQUENCE</scope>
    <source>
        <strain evidence="10">DSM 3403</strain>
    </source>
</reference>
<keyword evidence="8" id="KW-0448">Lipopolysaccharide biosynthesis</keyword>
<dbReference type="Proteomes" id="UP000007590">
    <property type="component" value="Chromosome"/>
</dbReference>
<dbReference type="PANTHER" id="PTHR42755">
    <property type="entry name" value="3-DEOXY-MANNO-OCTULOSONATE CYTIDYLYLTRANSFERASE"/>
    <property type="match status" value="1"/>
</dbReference>
<accession>H8KND4</accession>
<dbReference type="RefSeq" id="WP_014682689.1">
    <property type="nucleotide sequence ID" value="NC_017770.1"/>
</dbReference>
<dbReference type="GO" id="GO:0005886">
    <property type="term" value="C:plasma membrane"/>
    <property type="evidence" value="ECO:0007669"/>
    <property type="project" value="UniProtKB-SubCell"/>
</dbReference>
<dbReference type="OrthoDB" id="9789797at2"/>
<dbReference type="PANTHER" id="PTHR42755:SF1">
    <property type="entry name" value="3-DEOXY-D-MANNO-OCTULOSONIC ACID TRANSFERASE, MITOCHONDRIAL-RELATED"/>
    <property type="match status" value="1"/>
</dbReference>
<comment type="catalytic activity">
    <reaction evidence="6 8">
        <text>lipid IVA (E. coli) + CMP-3-deoxy-beta-D-manno-octulosonate = alpha-Kdo-(2-&gt;6)-lipid IVA (E. coli) + CMP + H(+)</text>
        <dbReference type="Rhea" id="RHEA:28066"/>
        <dbReference type="ChEBI" id="CHEBI:15378"/>
        <dbReference type="ChEBI" id="CHEBI:58603"/>
        <dbReference type="ChEBI" id="CHEBI:60364"/>
        <dbReference type="ChEBI" id="CHEBI:60377"/>
        <dbReference type="ChEBI" id="CHEBI:85987"/>
        <dbReference type="EC" id="2.4.99.12"/>
    </reaction>
</comment>
<dbReference type="Pfam" id="PF04413">
    <property type="entry name" value="Glycos_transf_N"/>
    <property type="match status" value="1"/>
</dbReference>
<dbReference type="EMBL" id="CP003349">
    <property type="protein sequence ID" value="AFD09467.1"/>
    <property type="molecule type" value="Genomic_DNA"/>
</dbReference>
<protein>
    <recommendedName>
        <fullName evidence="3 8">3-deoxy-D-manno-octulosonic acid transferase</fullName>
        <shortName evidence="8">Kdo transferase</shortName>
        <ecNumber evidence="2 8">2.4.99.12</ecNumber>
    </recommendedName>
    <alternativeName>
        <fullName evidence="5 8">Lipid IV(A) 3-deoxy-D-manno-octulosonic acid transferase</fullName>
    </alternativeName>
</protein>
<evidence type="ECO:0000256" key="4">
    <source>
        <dbReference type="ARBA" id="ARBA00022679"/>
    </source>
</evidence>
<evidence type="ECO:0000256" key="8">
    <source>
        <dbReference type="RuleBase" id="RU365103"/>
    </source>
</evidence>
<comment type="function">
    <text evidence="8">Involved in lipopolysaccharide (LPS) biosynthesis. Catalyzes the transfer of 3-deoxy-D-manno-octulosonate (Kdo) residue(s) from CMP-Kdo to lipid IV(A), the tetraacyldisaccharide-1,4'-bisphosphate precursor of lipid A.</text>
</comment>
<keyword evidence="8" id="KW-0472">Membrane</keyword>
<gene>
    <name evidence="10" type="ordered locus">Solca_4477</name>
</gene>
<dbReference type="InterPro" id="IPR038107">
    <property type="entry name" value="Glycos_transf_N_sf"/>
</dbReference>
<dbReference type="STRING" id="929556.Solca_4477"/>
<comment type="pathway">
    <text evidence="1 8">Bacterial outer membrane biogenesis; LPS core biosynthesis.</text>
</comment>
<dbReference type="HOGENOM" id="CLU_036146_2_1_10"/>
<keyword evidence="8" id="KW-1003">Cell membrane</keyword>
<dbReference type="UniPathway" id="UPA00958"/>
<evidence type="ECO:0000256" key="1">
    <source>
        <dbReference type="ARBA" id="ARBA00004713"/>
    </source>
</evidence>
<dbReference type="eggNOG" id="COG1519">
    <property type="taxonomic scope" value="Bacteria"/>
</dbReference>
<evidence type="ECO:0000256" key="7">
    <source>
        <dbReference type="PIRSR" id="PIRSR639901-1"/>
    </source>
</evidence>
<dbReference type="Gene3D" id="3.40.50.11720">
    <property type="entry name" value="3-Deoxy-D-manno-octulosonic-acid transferase, N-terminal domain"/>
    <property type="match status" value="1"/>
</dbReference>
<evidence type="ECO:0000256" key="3">
    <source>
        <dbReference type="ARBA" id="ARBA00019077"/>
    </source>
</evidence>
<dbReference type="Gene3D" id="3.40.50.2000">
    <property type="entry name" value="Glycogen Phosphorylase B"/>
    <property type="match status" value="1"/>
</dbReference>
<evidence type="ECO:0000256" key="5">
    <source>
        <dbReference type="ARBA" id="ARBA00031445"/>
    </source>
</evidence>
<evidence type="ECO:0000313" key="10">
    <source>
        <dbReference type="EMBL" id="AFD09467.1"/>
    </source>
</evidence>
<feature type="active site" description="Proton acceptor" evidence="7">
    <location>
        <position position="61"/>
    </location>
</feature>
<sequence length="412" mass="47092">MVLFYNLSIRVYSGLVTIFSTFNEKAKLFRAGRKDLFLRLENALKNETRDRVWFHFASLGEFEQGRPVLEKLKEDKPHLAIVMTFFSPSGYEVRKNYTGADYIFYLPLDTKGNAVRFLDIVKPKEAFFTKYEYWYHYFVALKQRNIPLYMISAIFRPDQIFFKWYGAFNRNMLRCVSHFFVQNKESGELLTQIGFTNWTISGDTRFDRVYENSLQPKKIELIESFIGNKKVLIAGSTWPEDETLLNKLSATLNDDWKLILAPHEVDKSHVDNIMNNLGNNAIRFSELKENPSNTAGKIVVIDNIGMLTSLYQYGTISYIGGGFSKSGIHNTLEPAAFSLPVIFGPNYKKFMEAGELIKAGGGFPIANFDELNFIFSALSQNPEKLADAALASGNYVKQNINATSIIFNELDQ</sequence>
<dbReference type="KEGG" id="scn:Solca_4477"/>
<dbReference type="GO" id="GO:0009245">
    <property type="term" value="P:lipid A biosynthetic process"/>
    <property type="evidence" value="ECO:0007669"/>
    <property type="project" value="TreeGrafter"/>
</dbReference>
<dbReference type="InterPro" id="IPR007507">
    <property type="entry name" value="Glycos_transf_N"/>
</dbReference>
<keyword evidence="4 8" id="KW-0808">Transferase</keyword>
<dbReference type="InterPro" id="IPR039901">
    <property type="entry name" value="Kdotransferase"/>
</dbReference>
<evidence type="ECO:0000259" key="9">
    <source>
        <dbReference type="Pfam" id="PF04413"/>
    </source>
</evidence>